<evidence type="ECO:0000256" key="6">
    <source>
        <dbReference type="ARBA" id="ARBA00022833"/>
    </source>
</evidence>
<keyword evidence="7" id="KW-0520">NAD</keyword>
<evidence type="ECO:0000256" key="8">
    <source>
        <dbReference type="ARBA" id="ARBA00023239"/>
    </source>
</evidence>
<evidence type="ECO:0000256" key="9">
    <source>
        <dbReference type="ARBA" id="ARBA00023285"/>
    </source>
</evidence>
<accession>A0AAP2D6M1</accession>
<dbReference type="AlphaFoldDB" id="A0AAP2D6M1"/>
<comment type="cofactor">
    <cofactor evidence="1">
        <name>NAD(+)</name>
        <dbReference type="ChEBI" id="CHEBI:57540"/>
    </cofactor>
</comment>
<evidence type="ECO:0000313" key="13">
    <source>
        <dbReference type="EMBL" id="MBT1685511.1"/>
    </source>
</evidence>
<feature type="domain" description="3-dehydroquinate synthase C-terminal" evidence="12">
    <location>
        <begin position="168"/>
        <end position="308"/>
    </location>
</feature>
<organism evidence="13 14">
    <name type="scientific">Dawidia soli</name>
    <dbReference type="NCBI Taxonomy" id="2782352"/>
    <lineage>
        <taxon>Bacteria</taxon>
        <taxon>Pseudomonadati</taxon>
        <taxon>Bacteroidota</taxon>
        <taxon>Cytophagia</taxon>
        <taxon>Cytophagales</taxon>
        <taxon>Chryseotaleaceae</taxon>
        <taxon>Dawidia</taxon>
    </lineage>
</organism>
<dbReference type="PIRSF" id="PIRSF001455">
    <property type="entry name" value="DHQ_synth"/>
    <property type="match status" value="1"/>
</dbReference>
<dbReference type="NCBIfam" id="TIGR01357">
    <property type="entry name" value="aroB"/>
    <property type="match status" value="1"/>
</dbReference>
<evidence type="ECO:0000256" key="2">
    <source>
        <dbReference type="ARBA" id="ARBA00001941"/>
    </source>
</evidence>
<evidence type="ECO:0000256" key="1">
    <source>
        <dbReference type="ARBA" id="ARBA00001911"/>
    </source>
</evidence>
<gene>
    <name evidence="13" type="primary">aroB</name>
    <name evidence="13" type="ORF">KK078_03030</name>
</gene>
<dbReference type="RefSeq" id="WP_254088761.1">
    <property type="nucleotide sequence ID" value="NZ_JAHESC010000003.1"/>
</dbReference>
<dbReference type="Proteomes" id="UP001319180">
    <property type="component" value="Unassembled WGS sequence"/>
</dbReference>
<dbReference type="EMBL" id="JAHESC010000003">
    <property type="protein sequence ID" value="MBT1685511.1"/>
    <property type="molecule type" value="Genomic_DNA"/>
</dbReference>
<comment type="function">
    <text evidence="3">Catalyzes the conversion of 3-deoxy-D-arabino-heptulosonate 7-phosphate (DAHP) to dehydroquinate (DHQ).</text>
</comment>
<sequence length="347" mass="38587">MLPDNILFSSDPTNDLLAILQKKNYSQVVVLTDENCRRHCYPLLERSLPPHRVIEVKSGEEQKNLDTCSFIWQAMTEQALDRHAVLIVLGGGVLGDMGGFCAATYKRGIDFILVPTTLLAQVDASIGGKLGVDFQHLKNHIGVFQVPVMTLLYSGFLKTLPAGELRSGYAEVIKHTLISDRAMWDVILQKPFADQDWDTLVRHSVAFKARVTTEDPTEKGLRKILNAGHTIGHAVESYLLGGNRRILHGEAVALGLVAEGYIAQVRGMLPEADFQQLYRYILSVYGKVALTEEDIESATALTLQDKKNKGNRILCVLQEGIGNARWDCEISPEAVKEALRFYRSLQI</sequence>
<dbReference type="InterPro" id="IPR030963">
    <property type="entry name" value="DHQ_synth_fam"/>
</dbReference>
<evidence type="ECO:0000256" key="10">
    <source>
        <dbReference type="NCBIfam" id="TIGR01357"/>
    </source>
</evidence>
<dbReference type="GO" id="GO:0046872">
    <property type="term" value="F:metal ion binding"/>
    <property type="evidence" value="ECO:0007669"/>
    <property type="project" value="UniProtKB-KW"/>
</dbReference>
<protein>
    <recommendedName>
        <fullName evidence="10">3-dehydroquinate synthase</fullName>
        <ecNumber evidence="10">4.2.3.4</ecNumber>
    </recommendedName>
</protein>
<keyword evidence="6" id="KW-0862">Zinc</keyword>
<keyword evidence="14" id="KW-1185">Reference proteome</keyword>
<dbReference type="PANTHER" id="PTHR43622:SF1">
    <property type="entry name" value="3-DEHYDROQUINATE SYNTHASE"/>
    <property type="match status" value="1"/>
</dbReference>
<keyword evidence="4" id="KW-0479">Metal-binding</keyword>
<evidence type="ECO:0000256" key="7">
    <source>
        <dbReference type="ARBA" id="ARBA00023027"/>
    </source>
</evidence>
<dbReference type="Gene3D" id="1.20.1090.10">
    <property type="entry name" value="Dehydroquinate synthase-like - alpha domain"/>
    <property type="match status" value="1"/>
</dbReference>
<dbReference type="GO" id="GO:0009073">
    <property type="term" value="P:aromatic amino acid family biosynthetic process"/>
    <property type="evidence" value="ECO:0007669"/>
    <property type="project" value="InterPro"/>
</dbReference>
<name>A0AAP2D6M1_9BACT</name>
<dbReference type="InterPro" id="IPR056179">
    <property type="entry name" value="DHQS_C"/>
</dbReference>
<evidence type="ECO:0000259" key="11">
    <source>
        <dbReference type="Pfam" id="PF01761"/>
    </source>
</evidence>
<comment type="cofactor">
    <cofactor evidence="2">
        <name>Co(2+)</name>
        <dbReference type="ChEBI" id="CHEBI:48828"/>
    </cofactor>
</comment>
<evidence type="ECO:0000256" key="4">
    <source>
        <dbReference type="ARBA" id="ARBA00022723"/>
    </source>
</evidence>
<dbReference type="GO" id="GO:0005737">
    <property type="term" value="C:cytoplasm"/>
    <property type="evidence" value="ECO:0007669"/>
    <property type="project" value="InterPro"/>
</dbReference>
<proteinExistence type="predicted"/>
<evidence type="ECO:0000256" key="5">
    <source>
        <dbReference type="ARBA" id="ARBA00022741"/>
    </source>
</evidence>
<dbReference type="Pfam" id="PF01761">
    <property type="entry name" value="DHQ_synthase"/>
    <property type="match status" value="1"/>
</dbReference>
<evidence type="ECO:0000256" key="3">
    <source>
        <dbReference type="ARBA" id="ARBA00003485"/>
    </source>
</evidence>
<keyword evidence="8 13" id="KW-0456">Lyase</keyword>
<keyword evidence="9" id="KW-0170">Cobalt</keyword>
<evidence type="ECO:0000259" key="12">
    <source>
        <dbReference type="Pfam" id="PF24621"/>
    </source>
</evidence>
<evidence type="ECO:0000313" key="14">
    <source>
        <dbReference type="Proteomes" id="UP001319180"/>
    </source>
</evidence>
<keyword evidence="5" id="KW-0547">Nucleotide-binding</keyword>
<dbReference type="EC" id="4.2.3.4" evidence="10"/>
<dbReference type="InterPro" id="IPR050071">
    <property type="entry name" value="Dehydroquinate_synthase"/>
</dbReference>
<dbReference type="InterPro" id="IPR030960">
    <property type="entry name" value="DHQS/DOIS_N"/>
</dbReference>
<feature type="domain" description="3-dehydroquinate synthase N-terminal" evidence="11">
    <location>
        <begin position="54"/>
        <end position="166"/>
    </location>
</feature>
<dbReference type="SUPFAM" id="SSF56796">
    <property type="entry name" value="Dehydroquinate synthase-like"/>
    <property type="match status" value="1"/>
</dbReference>
<dbReference type="Pfam" id="PF24621">
    <property type="entry name" value="DHQS_C"/>
    <property type="match status" value="1"/>
</dbReference>
<dbReference type="InterPro" id="IPR016037">
    <property type="entry name" value="DHQ_synth_AroB"/>
</dbReference>
<dbReference type="CDD" id="cd08195">
    <property type="entry name" value="DHQS"/>
    <property type="match status" value="1"/>
</dbReference>
<dbReference type="PANTHER" id="PTHR43622">
    <property type="entry name" value="3-DEHYDROQUINATE SYNTHASE"/>
    <property type="match status" value="1"/>
</dbReference>
<dbReference type="Gene3D" id="3.40.50.1970">
    <property type="match status" value="1"/>
</dbReference>
<dbReference type="GO" id="GO:0003856">
    <property type="term" value="F:3-dehydroquinate synthase activity"/>
    <property type="evidence" value="ECO:0007669"/>
    <property type="project" value="UniProtKB-UniRule"/>
</dbReference>
<reference evidence="13 14" key="1">
    <citation type="submission" date="2021-05" db="EMBL/GenBank/DDBJ databases">
        <title>A Polyphasic approach of four new species of the genus Ohtaekwangia: Ohtaekwangia histidinii sp. nov., Ohtaekwangia cretensis sp. nov., Ohtaekwangia indiensis sp. nov., Ohtaekwangia reichenbachii sp. nov. from diverse environment.</title>
        <authorList>
            <person name="Octaviana S."/>
        </authorList>
    </citation>
    <scope>NUCLEOTIDE SEQUENCE [LARGE SCALE GENOMIC DNA]</scope>
    <source>
        <strain evidence="13 14">PWU37</strain>
    </source>
</reference>
<dbReference type="GO" id="GO:0009423">
    <property type="term" value="P:chorismate biosynthetic process"/>
    <property type="evidence" value="ECO:0007669"/>
    <property type="project" value="UniProtKB-UniRule"/>
</dbReference>
<dbReference type="GO" id="GO:0000166">
    <property type="term" value="F:nucleotide binding"/>
    <property type="evidence" value="ECO:0007669"/>
    <property type="project" value="UniProtKB-KW"/>
</dbReference>
<comment type="caution">
    <text evidence="13">The sequence shown here is derived from an EMBL/GenBank/DDBJ whole genome shotgun (WGS) entry which is preliminary data.</text>
</comment>